<feature type="coiled-coil region" evidence="1">
    <location>
        <begin position="33"/>
        <end position="67"/>
    </location>
</feature>
<keyword evidence="1" id="KW-0175">Coiled coil</keyword>
<accession>A0ABV1ESM7</accession>
<keyword evidence="4" id="KW-1185">Reference proteome</keyword>
<evidence type="ECO:0000256" key="2">
    <source>
        <dbReference type="SAM" id="MobiDB-lite"/>
    </source>
</evidence>
<name>A0ABV1ESM7_9FIRM</name>
<evidence type="ECO:0000313" key="4">
    <source>
        <dbReference type="Proteomes" id="UP001440599"/>
    </source>
</evidence>
<dbReference type="Proteomes" id="UP001440599">
    <property type="component" value="Unassembled WGS sequence"/>
</dbReference>
<dbReference type="RefSeq" id="WP_349140295.1">
    <property type="nucleotide sequence ID" value="NZ_JBBMFT010000004.1"/>
</dbReference>
<sequence>MKRTHILVGTAGAATLVLLVVLLVQSFSLRTQIEQLRSDVDRTYQQNQSLEQTVNRLQSELKSQLKQQGSLFAQSEATLRYDGGQLKLEVSVLPKEVREGELITLTAGTASTAMVQQPDGSYRASLTLPLSQEEVTPTVTLRSAAGVRQEVLDSLWTGDVLEVSGTSAYGQTGGGLSVYLGLEPDGTLSVPGDVETLTLRVLDGDGNELGLATMVPSDPPESEPLTEEGLFWYAADVSAYTQGEHSSLSFWAELSLDGGLTLYDLNPIVTWSQHPGSSSGTSGSCSLRPQVQE</sequence>
<reference evidence="3 4" key="1">
    <citation type="submission" date="2024-03" db="EMBL/GenBank/DDBJ databases">
        <title>Human intestinal bacterial collection.</title>
        <authorList>
            <person name="Pauvert C."/>
            <person name="Hitch T.C.A."/>
            <person name="Clavel T."/>
        </authorList>
    </citation>
    <scope>NUCLEOTIDE SEQUENCE [LARGE SCALE GENOMIC DNA]</scope>
    <source>
        <strain evidence="3 4">CLA-AP-H34</strain>
    </source>
</reference>
<evidence type="ECO:0000256" key="1">
    <source>
        <dbReference type="SAM" id="Coils"/>
    </source>
</evidence>
<organism evidence="3 4">
    <name type="scientific">Flavonifractor hominis</name>
    <dbReference type="NCBI Taxonomy" id="3133178"/>
    <lineage>
        <taxon>Bacteria</taxon>
        <taxon>Bacillati</taxon>
        <taxon>Bacillota</taxon>
        <taxon>Clostridia</taxon>
        <taxon>Eubacteriales</taxon>
        <taxon>Oscillospiraceae</taxon>
        <taxon>Flavonifractor</taxon>
    </lineage>
</organism>
<comment type="caution">
    <text evidence="3">The sequence shown here is derived from an EMBL/GenBank/DDBJ whole genome shotgun (WGS) entry which is preliminary data.</text>
</comment>
<dbReference type="EMBL" id="JBBMFT010000004">
    <property type="protein sequence ID" value="MEQ2456636.1"/>
    <property type="molecule type" value="Genomic_DNA"/>
</dbReference>
<proteinExistence type="predicted"/>
<gene>
    <name evidence="3" type="ORF">WMO45_08880</name>
</gene>
<feature type="compositionally biased region" description="Low complexity" evidence="2">
    <location>
        <begin position="276"/>
        <end position="286"/>
    </location>
</feature>
<protein>
    <submittedName>
        <fullName evidence="3">Uncharacterized protein</fullName>
    </submittedName>
</protein>
<evidence type="ECO:0000313" key="3">
    <source>
        <dbReference type="EMBL" id="MEQ2456636.1"/>
    </source>
</evidence>
<feature type="region of interest" description="Disordered" evidence="2">
    <location>
        <begin position="274"/>
        <end position="293"/>
    </location>
</feature>